<organism evidence="3 4">
    <name type="scientific">Crassostrea virginica</name>
    <name type="common">Eastern oyster</name>
    <dbReference type="NCBI Taxonomy" id="6565"/>
    <lineage>
        <taxon>Eukaryota</taxon>
        <taxon>Metazoa</taxon>
        <taxon>Spiralia</taxon>
        <taxon>Lophotrochozoa</taxon>
        <taxon>Mollusca</taxon>
        <taxon>Bivalvia</taxon>
        <taxon>Autobranchia</taxon>
        <taxon>Pteriomorphia</taxon>
        <taxon>Ostreida</taxon>
        <taxon>Ostreoidea</taxon>
        <taxon>Ostreidae</taxon>
        <taxon>Crassostrea</taxon>
    </lineage>
</organism>
<dbReference type="KEGG" id="cvn:111103720"/>
<evidence type="ECO:0000256" key="1">
    <source>
        <dbReference type="SAM" id="Phobius"/>
    </source>
</evidence>
<keyword evidence="2" id="KW-0732">Signal</keyword>
<keyword evidence="1" id="KW-0472">Membrane</keyword>
<name>A0A8B8ANV5_CRAVI</name>
<keyword evidence="1" id="KW-0812">Transmembrane</keyword>
<dbReference type="OrthoDB" id="6208870at2759"/>
<protein>
    <submittedName>
        <fullName evidence="4">Uncharacterized protein LOC111103720</fullName>
    </submittedName>
</protein>
<gene>
    <name evidence="4" type="primary">LOC111103720</name>
</gene>
<keyword evidence="1" id="KW-1133">Transmembrane helix</keyword>
<dbReference type="Proteomes" id="UP000694844">
    <property type="component" value="Chromosome 7"/>
</dbReference>
<proteinExistence type="predicted"/>
<dbReference type="GeneID" id="111103720"/>
<evidence type="ECO:0000313" key="4">
    <source>
        <dbReference type="RefSeq" id="XP_022292870.1"/>
    </source>
</evidence>
<feature type="transmembrane region" description="Helical" evidence="1">
    <location>
        <begin position="120"/>
        <end position="138"/>
    </location>
</feature>
<evidence type="ECO:0000313" key="3">
    <source>
        <dbReference type="Proteomes" id="UP000694844"/>
    </source>
</evidence>
<evidence type="ECO:0000256" key="2">
    <source>
        <dbReference type="SAM" id="SignalP"/>
    </source>
</evidence>
<dbReference type="AlphaFoldDB" id="A0A8B8ANV5"/>
<reference evidence="4" key="1">
    <citation type="submission" date="2025-08" db="UniProtKB">
        <authorList>
            <consortium name="RefSeq"/>
        </authorList>
    </citation>
    <scope>IDENTIFICATION</scope>
    <source>
        <tissue evidence="4">Whole sample</tissue>
    </source>
</reference>
<feature type="signal peptide" evidence="2">
    <location>
        <begin position="1"/>
        <end position="18"/>
    </location>
</feature>
<keyword evidence="3" id="KW-1185">Reference proteome</keyword>
<dbReference type="RefSeq" id="XP_022292870.1">
    <property type="nucleotide sequence ID" value="XM_022437162.1"/>
</dbReference>
<feature type="chain" id="PRO_5034433107" evidence="2">
    <location>
        <begin position="19"/>
        <end position="181"/>
    </location>
</feature>
<sequence length="181" mass="20433">MNVVVCFLFALTLKYTKSFCRSIQGETCCSGFYWNKDTSTCEKCSLGYHEINCSEICSYPSYGEDCQGKCNCLLSLCDYRYGCRDNNDTNGHTTFNFKTNTTVKTTSVSNVTEDSYFEEAILGILLVLFGLCAGVIFYKQCRRRNFTTVKQQEGHLVNNKSINELVANNLKSDEAVDPTHI</sequence>
<accession>A0A8B8ANV5</accession>